<reference evidence="2 3" key="1">
    <citation type="submission" date="2015-01" db="EMBL/GenBank/DDBJ databases">
        <title>Evolution of Trichinella species and genotypes.</title>
        <authorList>
            <person name="Korhonen P.K."/>
            <person name="Edoardo P."/>
            <person name="Giuseppe L.R."/>
            <person name="Gasser R.B."/>
        </authorList>
    </citation>
    <scope>NUCLEOTIDE SEQUENCE [LARGE SCALE GENOMIC DNA]</scope>
    <source>
        <strain evidence="2">ISS470</strain>
    </source>
</reference>
<comment type="caution">
    <text evidence="2">The sequence shown here is derived from an EMBL/GenBank/DDBJ whole genome shotgun (WGS) entry which is preliminary data.</text>
</comment>
<dbReference type="AlphaFoldDB" id="A0A0V1FF35"/>
<evidence type="ECO:0000313" key="3">
    <source>
        <dbReference type="Proteomes" id="UP000054995"/>
    </source>
</evidence>
<feature type="signal peptide" evidence="1">
    <location>
        <begin position="1"/>
        <end position="21"/>
    </location>
</feature>
<evidence type="ECO:0000256" key="1">
    <source>
        <dbReference type="SAM" id="SignalP"/>
    </source>
</evidence>
<sequence>MAELLHLAWASSSVLISTCSSCNENSMFAFLVSMSNGAIIQSGTVMLYRSSKRLPNRTDGSYTFSSPHIMSGPHQQGTPQWSDANQQVFVSNPLLITILLPCEKAVG</sequence>
<gene>
    <name evidence="2" type="ORF">T4D_3053</name>
</gene>
<evidence type="ECO:0000313" key="2">
    <source>
        <dbReference type="EMBL" id="KRY83891.1"/>
    </source>
</evidence>
<keyword evidence="1" id="KW-0732">Signal</keyword>
<accession>A0A0V1FF35</accession>
<keyword evidence="3" id="KW-1185">Reference proteome</keyword>
<protein>
    <recommendedName>
        <fullName evidence="4">Secreted protein</fullName>
    </recommendedName>
</protein>
<proteinExistence type="predicted"/>
<organism evidence="2 3">
    <name type="scientific">Trichinella pseudospiralis</name>
    <name type="common">Parasitic roundworm</name>
    <dbReference type="NCBI Taxonomy" id="6337"/>
    <lineage>
        <taxon>Eukaryota</taxon>
        <taxon>Metazoa</taxon>
        <taxon>Ecdysozoa</taxon>
        <taxon>Nematoda</taxon>
        <taxon>Enoplea</taxon>
        <taxon>Dorylaimia</taxon>
        <taxon>Trichinellida</taxon>
        <taxon>Trichinellidae</taxon>
        <taxon>Trichinella</taxon>
    </lineage>
</organism>
<dbReference type="EMBL" id="JYDT01000128">
    <property type="protein sequence ID" value="KRY83891.1"/>
    <property type="molecule type" value="Genomic_DNA"/>
</dbReference>
<evidence type="ECO:0008006" key="4">
    <source>
        <dbReference type="Google" id="ProtNLM"/>
    </source>
</evidence>
<dbReference type="Proteomes" id="UP000054995">
    <property type="component" value="Unassembled WGS sequence"/>
</dbReference>
<name>A0A0V1FF35_TRIPS</name>
<dbReference type="OrthoDB" id="10447823at2759"/>
<feature type="chain" id="PRO_5006877938" description="Secreted protein" evidence="1">
    <location>
        <begin position="22"/>
        <end position="107"/>
    </location>
</feature>